<name>B8B9W9_ORYSI</name>
<organism evidence="2 3">
    <name type="scientific">Oryza sativa subsp. indica</name>
    <name type="common">Rice</name>
    <dbReference type="NCBI Taxonomy" id="39946"/>
    <lineage>
        <taxon>Eukaryota</taxon>
        <taxon>Viridiplantae</taxon>
        <taxon>Streptophyta</taxon>
        <taxon>Embryophyta</taxon>
        <taxon>Tracheophyta</taxon>
        <taxon>Spermatophyta</taxon>
        <taxon>Magnoliopsida</taxon>
        <taxon>Liliopsida</taxon>
        <taxon>Poales</taxon>
        <taxon>Poaceae</taxon>
        <taxon>BOP clade</taxon>
        <taxon>Oryzoideae</taxon>
        <taxon>Oryzeae</taxon>
        <taxon>Oryzinae</taxon>
        <taxon>Oryza</taxon>
        <taxon>Oryza sativa</taxon>
    </lineage>
</organism>
<dbReference type="Proteomes" id="UP000007015">
    <property type="component" value="Chromosome 8"/>
</dbReference>
<keyword evidence="3" id="KW-1185">Reference proteome</keyword>
<dbReference type="AlphaFoldDB" id="B8B9W9"/>
<feature type="region of interest" description="Disordered" evidence="1">
    <location>
        <begin position="106"/>
        <end position="138"/>
    </location>
</feature>
<proteinExistence type="predicted"/>
<evidence type="ECO:0000313" key="2">
    <source>
        <dbReference type="EMBL" id="EEC83424.1"/>
    </source>
</evidence>
<accession>B8B9W9</accession>
<reference evidence="2 3" key="1">
    <citation type="journal article" date="2005" name="PLoS Biol.">
        <title>The genomes of Oryza sativa: a history of duplications.</title>
        <authorList>
            <person name="Yu J."/>
            <person name="Wang J."/>
            <person name="Lin W."/>
            <person name="Li S."/>
            <person name="Li H."/>
            <person name="Zhou J."/>
            <person name="Ni P."/>
            <person name="Dong W."/>
            <person name="Hu S."/>
            <person name="Zeng C."/>
            <person name="Zhang J."/>
            <person name="Zhang Y."/>
            <person name="Li R."/>
            <person name="Xu Z."/>
            <person name="Li S."/>
            <person name="Li X."/>
            <person name="Zheng H."/>
            <person name="Cong L."/>
            <person name="Lin L."/>
            <person name="Yin J."/>
            <person name="Geng J."/>
            <person name="Li G."/>
            <person name="Shi J."/>
            <person name="Liu J."/>
            <person name="Lv H."/>
            <person name="Li J."/>
            <person name="Wang J."/>
            <person name="Deng Y."/>
            <person name="Ran L."/>
            <person name="Shi X."/>
            <person name="Wang X."/>
            <person name="Wu Q."/>
            <person name="Li C."/>
            <person name="Ren X."/>
            <person name="Wang J."/>
            <person name="Wang X."/>
            <person name="Li D."/>
            <person name="Liu D."/>
            <person name="Zhang X."/>
            <person name="Ji Z."/>
            <person name="Zhao W."/>
            <person name="Sun Y."/>
            <person name="Zhang Z."/>
            <person name="Bao J."/>
            <person name="Han Y."/>
            <person name="Dong L."/>
            <person name="Ji J."/>
            <person name="Chen P."/>
            <person name="Wu S."/>
            <person name="Liu J."/>
            <person name="Xiao Y."/>
            <person name="Bu D."/>
            <person name="Tan J."/>
            <person name="Yang L."/>
            <person name="Ye C."/>
            <person name="Zhang J."/>
            <person name="Xu J."/>
            <person name="Zhou Y."/>
            <person name="Yu Y."/>
            <person name="Zhang B."/>
            <person name="Zhuang S."/>
            <person name="Wei H."/>
            <person name="Liu B."/>
            <person name="Lei M."/>
            <person name="Yu H."/>
            <person name="Li Y."/>
            <person name="Xu H."/>
            <person name="Wei S."/>
            <person name="He X."/>
            <person name="Fang L."/>
            <person name="Zhang Z."/>
            <person name="Zhang Y."/>
            <person name="Huang X."/>
            <person name="Su Z."/>
            <person name="Tong W."/>
            <person name="Li J."/>
            <person name="Tong Z."/>
            <person name="Li S."/>
            <person name="Ye J."/>
            <person name="Wang L."/>
            <person name="Fang L."/>
            <person name="Lei T."/>
            <person name="Chen C."/>
            <person name="Chen H."/>
            <person name="Xu Z."/>
            <person name="Li H."/>
            <person name="Huang H."/>
            <person name="Zhang F."/>
            <person name="Xu H."/>
            <person name="Li N."/>
            <person name="Zhao C."/>
            <person name="Li S."/>
            <person name="Dong L."/>
            <person name="Huang Y."/>
            <person name="Li L."/>
            <person name="Xi Y."/>
            <person name="Qi Q."/>
            <person name="Li W."/>
            <person name="Zhang B."/>
            <person name="Hu W."/>
            <person name="Zhang Y."/>
            <person name="Tian X."/>
            <person name="Jiao Y."/>
            <person name="Liang X."/>
            <person name="Jin J."/>
            <person name="Gao L."/>
            <person name="Zheng W."/>
            <person name="Hao B."/>
            <person name="Liu S."/>
            <person name="Wang W."/>
            <person name="Yuan L."/>
            <person name="Cao M."/>
            <person name="McDermott J."/>
            <person name="Samudrala R."/>
            <person name="Wang J."/>
            <person name="Wong G.K."/>
            <person name="Yang H."/>
        </authorList>
    </citation>
    <scope>NUCLEOTIDE SEQUENCE [LARGE SCALE GENOMIC DNA]</scope>
    <source>
        <strain evidence="3">cv. 93-11</strain>
    </source>
</reference>
<evidence type="ECO:0000256" key="1">
    <source>
        <dbReference type="SAM" id="MobiDB-lite"/>
    </source>
</evidence>
<dbReference type="Gramene" id="BGIOSGA027139-TA">
    <property type="protein sequence ID" value="BGIOSGA027139-PA"/>
    <property type="gene ID" value="BGIOSGA027139"/>
</dbReference>
<dbReference type="HOGENOM" id="CLU_1565433_0_0_1"/>
<dbReference type="EMBL" id="CM000133">
    <property type="protein sequence ID" value="EEC83424.1"/>
    <property type="molecule type" value="Genomic_DNA"/>
</dbReference>
<protein>
    <submittedName>
        <fullName evidence="2">Uncharacterized protein</fullName>
    </submittedName>
</protein>
<sequence>MGVAEGDAESMATKVADLTASLNNILVSLQGMEKWILCVDNGIRELNKSMEGIEVHVTALEASTPMNMKTPVGPRVEEQHQGAAVESLAAQERTLGRGKKGYSKTVYREPYKPQGKPSYKGKGILGPTPEEPKKVEEKPKWEDRFFWKEDNKIGRVDSEASFVNSGGFWEY</sequence>
<evidence type="ECO:0000313" key="3">
    <source>
        <dbReference type="Proteomes" id="UP000007015"/>
    </source>
</evidence>
<gene>
    <name evidence="2" type="ORF">OsI_28892</name>
</gene>